<keyword evidence="3 6" id="KW-0547">Nucleotide-binding</keyword>
<keyword evidence="9" id="KW-1185">Reference proteome</keyword>
<gene>
    <name evidence="6" type="primary">tilS</name>
    <name evidence="8" type="ORF">GGQ67_002551</name>
</gene>
<dbReference type="EMBL" id="JACIDW010000006">
    <property type="protein sequence ID" value="MBB3964888.1"/>
    <property type="molecule type" value="Genomic_DNA"/>
</dbReference>
<comment type="domain">
    <text evidence="6">The N-terminal region contains the highly conserved SGGXDS motif, predicted to be a P-loop motif involved in ATP binding.</text>
</comment>
<comment type="caution">
    <text evidence="8">The sequence shown here is derived from an EMBL/GenBank/DDBJ whole genome shotgun (WGS) entry which is preliminary data.</text>
</comment>
<dbReference type="EC" id="6.3.4.19" evidence="6"/>
<dbReference type="PANTHER" id="PTHR43033:SF1">
    <property type="entry name" value="TRNA(ILE)-LYSIDINE SYNTHASE-RELATED"/>
    <property type="match status" value="1"/>
</dbReference>
<keyword evidence="2 6" id="KW-0819">tRNA processing</keyword>
<protein>
    <recommendedName>
        <fullName evidence="6">tRNA(Ile)-lysidine synthase</fullName>
        <ecNumber evidence="6">6.3.4.19</ecNumber>
    </recommendedName>
    <alternativeName>
        <fullName evidence="6">tRNA(Ile)-2-lysyl-cytidine synthase</fullName>
    </alternativeName>
    <alternativeName>
        <fullName evidence="6">tRNA(Ile)-lysidine synthetase</fullName>
    </alternativeName>
</protein>
<dbReference type="InterPro" id="IPR012795">
    <property type="entry name" value="tRNA_Ile_lys_synt_N"/>
</dbReference>
<dbReference type="HAMAP" id="MF_01161">
    <property type="entry name" value="tRNA_Ile_lys_synt"/>
    <property type="match status" value="1"/>
</dbReference>
<dbReference type="Gene3D" id="3.40.50.620">
    <property type="entry name" value="HUPs"/>
    <property type="match status" value="1"/>
</dbReference>
<keyword evidence="4 6" id="KW-0067">ATP-binding</keyword>
<dbReference type="GO" id="GO:0032267">
    <property type="term" value="F:tRNA(Ile)-lysidine synthase activity"/>
    <property type="evidence" value="ECO:0007669"/>
    <property type="project" value="UniProtKB-EC"/>
</dbReference>
<dbReference type="SUPFAM" id="SSF52402">
    <property type="entry name" value="Adenine nucleotide alpha hydrolases-like"/>
    <property type="match status" value="1"/>
</dbReference>
<evidence type="ECO:0000256" key="2">
    <source>
        <dbReference type="ARBA" id="ARBA00022694"/>
    </source>
</evidence>
<dbReference type="GO" id="GO:0005737">
    <property type="term" value="C:cytoplasm"/>
    <property type="evidence" value="ECO:0007669"/>
    <property type="project" value="UniProtKB-SubCell"/>
</dbReference>
<keyword evidence="1 6" id="KW-0436">Ligase</keyword>
<dbReference type="Pfam" id="PF01171">
    <property type="entry name" value="ATP_bind_3"/>
    <property type="match status" value="1"/>
</dbReference>
<comment type="subcellular location">
    <subcellularLocation>
        <location evidence="6">Cytoplasm</location>
    </subcellularLocation>
</comment>
<dbReference type="InterPro" id="IPR014729">
    <property type="entry name" value="Rossmann-like_a/b/a_fold"/>
</dbReference>
<evidence type="ECO:0000256" key="6">
    <source>
        <dbReference type="HAMAP-Rule" id="MF_01161"/>
    </source>
</evidence>
<dbReference type="InterPro" id="IPR011063">
    <property type="entry name" value="TilS/TtcA_N"/>
</dbReference>
<dbReference type="RefSeq" id="WP_183900489.1">
    <property type="nucleotide sequence ID" value="NZ_JACIDW010000006.1"/>
</dbReference>
<reference evidence="8 9" key="1">
    <citation type="submission" date="2020-08" db="EMBL/GenBank/DDBJ databases">
        <title>Genomic Encyclopedia of Type Strains, Phase IV (KMG-IV): sequencing the most valuable type-strain genomes for metagenomic binning, comparative biology and taxonomic classification.</title>
        <authorList>
            <person name="Goeker M."/>
        </authorList>
    </citation>
    <scope>NUCLEOTIDE SEQUENCE [LARGE SCALE GENOMIC DNA]</scope>
    <source>
        <strain evidence="8 9">DSM 26575</strain>
    </source>
</reference>
<accession>A0A7W6CPM2</accession>
<evidence type="ECO:0000259" key="7">
    <source>
        <dbReference type="Pfam" id="PF01171"/>
    </source>
</evidence>
<sequence length="476" mass="50284">MRPDGILSLETATRRFLSSLDQPSRILVAISGGSDSTGLLIALSDALKAEPASAISLCAATVDHALRPQSADEARDVAALCRSLDIPHATKVWRGAKPKAGIMAAARDARYALLADAAAEFGADIIVTGHTLDDQRETFAMRGQRSALNMTGIADAVLFDHRIWIARPLLSSLRADIRAMLELRGIGWSDDPSNEDTRYERVRTRQALAGEGISVAEIEAMTASRMALDEAAAGWVDAHVDVHEGMLVQVGVAGLSGDRAVLGHGLARLAAVIGGQAFALGAEQIGAVLDFLAAGRLGRMTAGRVVFDLRRDGLYLARETRGLLPLTVGAGERGVWDGRYLAVNGSGVEVRVVAANAPHSLIPVPKDLGTLDSCDIARAKLGHRNEGGEGRGAEATLPLENLPRSTLARAAAAQPRILAADPSPDLAGKIEIVPYFALYDRFLTRLDVKFAASLAAAFGTRPYPKPPLGLIDGKTI</sequence>
<comment type="similarity">
    <text evidence="6">Belongs to the tRNA(Ile)-lysidine synthase family.</text>
</comment>
<feature type="domain" description="tRNA(Ile)-lysidine/2-thiocytidine synthase N-terminal" evidence="7">
    <location>
        <begin position="26"/>
        <end position="206"/>
    </location>
</feature>
<dbReference type="GO" id="GO:0006400">
    <property type="term" value="P:tRNA modification"/>
    <property type="evidence" value="ECO:0007669"/>
    <property type="project" value="UniProtKB-UniRule"/>
</dbReference>
<evidence type="ECO:0000256" key="3">
    <source>
        <dbReference type="ARBA" id="ARBA00022741"/>
    </source>
</evidence>
<evidence type="ECO:0000313" key="8">
    <source>
        <dbReference type="EMBL" id="MBB3964888.1"/>
    </source>
</evidence>
<comment type="function">
    <text evidence="6">Ligates lysine onto the cytidine present at position 34 of the AUA codon-specific tRNA(Ile) that contains the anticodon CAU, in an ATP-dependent manner. Cytidine is converted to lysidine, thus changing the amino acid specificity of the tRNA from methionine to isoleucine.</text>
</comment>
<dbReference type="NCBIfam" id="TIGR02432">
    <property type="entry name" value="lysidine_TilS_N"/>
    <property type="match status" value="1"/>
</dbReference>
<evidence type="ECO:0000313" key="9">
    <source>
        <dbReference type="Proteomes" id="UP000582090"/>
    </source>
</evidence>
<keyword evidence="6" id="KW-0963">Cytoplasm</keyword>
<dbReference type="InterPro" id="IPR012094">
    <property type="entry name" value="tRNA_Ile_lys_synt"/>
</dbReference>
<evidence type="ECO:0000256" key="1">
    <source>
        <dbReference type="ARBA" id="ARBA00022598"/>
    </source>
</evidence>
<evidence type="ECO:0000256" key="4">
    <source>
        <dbReference type="ARBA" id="ARBA00022840"/>
    </source>
</evidence>
<dbReference type="AlphaFoldDB" id="A0A7W6CPM2"/>
<evidence type="ECO:0000256" key="5">
    <source>
        <dbReference type="ARBA" id="ARBA00048539"/>
    </source>
</evidence>
<name>A0A7W6CPM2_9HYPH</name>
<dbReference type="PANTHER" id="PTHR43033">
    <property type="entry name" value="TRNA(ILE)-LYSIDINE SYNTHASE-RELATED"/>
    <property type="match status" value="1"/>
</dbReference>
<dbReference type="Proteomes" id="UP000582090">
    <property type="component" value="Unassembled WGS sequence"/>
</dbReference>
<organism evidence="8 9">
    <name type="scientific">Rhizobium metallidurans</name>
    <dbReference type="NCBI Taxonomy" id="1265931"/>
    <lineage>
        <taxon>Bacteria</taxon>
        <taxon>Pseudomonadati</taxon>
        <taxon>Pseudomonadota</taxon>
        <taxon>Alphaproteobacteria</taxon>
        <taxon>Hyphomicrobiales</taxon>
        <taxon>Rhizobiaceae</taxon>
        <taxon>Rhizobium/Agrobacterium group</taxon>
        <taxon>Rhizobium</taxon>
    </lineage>
</organism>
<feature type="binding site" evidence="6">
    <location>
        <begin position="31"/>
        <end position="36"/>
    </location>
    <ligand>
        <name>ATP</name>
        <dbReference type="ChEBI" id="CHEBI:30616"/>
    </ligand>
</feature>
<proteinExistence type="inferred from homology"/>
<comment type="catalytic activity">
    <reaction evidence="5 6">
        <text>cytidine(34) in tRNA(Ile2) + L-lysine + ATP = lysidine(34) in tRNA(Ile2) + AMP + diphosphate + H(+)</text>
        <dbReference type="Rhea" id="RHEA:43744"/>
        <dbReference type="Rhea" id="RHEA-COMP:10625"/>
        <dbReference type="Rhea" id="RHEA-COMP:10670"/>
        <dbReference type="ChEBI" id="CHEBI:15378"/>
        <dbReference type="ChEBI" id="CHEBI:30616"/>
        <dbReference type="ChEBI" id="CHEBI:32551"/>
        <dbReference type="ChEBI" id="CHEBI:33019"/>
        <dbReference type="ChEBI" id="CHEBI:82748"/>
        <dbReference type="ChEBI" id="CHEBI:83665"/>
        <dbReference type="ChEBI" id="CHEBI:456215"/>
        <dbReference type="EC" id="6.3.4.19"/>
    </reaction>
</comment>
<dbReference type="CDD" id="cd01992">
    <property type="entry name" value="TilS_N"/>
    <property type="match status" value="1"/>
</dbReference>
<dbReference type="GO" id="GO:0005524">
    <property type="term" value="F:ATP binding"/>
    <property type="evidence" value="ECO:0007669"/>
    <property type="project" value="UniProtKB-UniRule"/>
</dbReference>